<feature type="compositionally biased region" description="Polar residues" evidence="9">
    <location>
        <begin position="204"/>
        <end position="219"/>
    </location>
</feature>
<evidence type="ECO:0000256" key="8">
    <source>
        <dbReference type="ARBA" id="ARBA00023012"/>
    </source>
</evidence>
<feature type="region of interest" description="Disordered" evidence="9">
    <location>
        <begin position="187"/>
        <end position="219"/>
    </location>
</feature>
<evidence type="ECO:0000256" key="10">
    <source>
        <dbReference type="SAM" id="Phobius"/>
    </source>
</evidence>
<feature type="compositionally biased region" description="Low complexity" evidence="9">
    <location>
        <begin position="191"/>
        <end position="201"/>
    </location>
</feature>
<dbReference type="InterPro" id="IPR036890">
    <property type="entry name" value="HATPase_C_sf"/>
</dbReference>
<keyword evidence="10" id="KW-1133">Transmembrane helix</keyword>
<protein>
    <recommendedName>
        <fullName evidence="2">histidine kinase</fullName>
        <ecNumber evidence="2">2.7.13.3</ecNumber>
    </recommendedName>
</protein>
<dbReference type="PANTHER" id="PTHR24421:SF10">
    <property type="entry name" value="NITRATE_NITRITE SENSOR PROTEIN NARQ"/>
    <property type="match status" value="1"/>
</dbReference>
<evidence type="ECO:0000256" key="2">
    <source>
        <dbReference type="ARBA" id="ARBA00012438"/>
    </source>
</evidence>
<reference evidence="12 13" key="1">
    <citation type="submission" date="2013-08" db="EMBL/GenBank/DDBJ databases">
        <authorList>
            <person name="Weinstock G."/>
            <person name="Sodergren E."/>
            <person name="Wylie T."/>
            <person name="Fulton L."/>
            <person name="Fulton R."/>
            <person name="Fronick C."/>
            <person name="O'Laughlin M."/>
            <person name="Godfrey J."/>
            <person name="Miner T."/>
            <person name="Herter B."/>
            <person name="Appelbaum E."/>
            <person name="Cordes M."/>
            <person name="Lek S."/>
            <person name="Wollam A."/>
            <person name="Pepin K.H."/>
            <person name="Palsikar V.B."/>
            <person name="Mitreva M."/>
            <person name="Wilson R.K."/>
        </authorList>
    </citation>
    <scope>NUCLEOTIDE SEQUENCE [LARGE SCALE GENOMIC DNA]</scope>
    <source>
        <strain evidence="12 13">F0542</strain>
    </source>
</reference>
<dbReference type="Proteomes" id="UP000016536">
    <property type="component" value="Unassembled WGS sequence"/>
</dbReference>
<evidence type="ECO:0000256" key="4">
    <source>
        <dbReference type="ARBA" id="ARBA00022679"/>
    </source>
</evidence>
<evidence type="ECO:0000256" key="3">
    <source>
        <dbReference type="ARBA" id="ARBA00022553"/>
    </source>
</evidence>
<dbReference type="Gene3D" id="1.20.5.1930">
    <property type="match status" value="1"/>
</dbReference>
<accession>U1RUP4</accession>
<evidence type="ECO:0000256" key="1">
    <source>
        <dbReference type="ARBA" id="ARBA00000085"/>
    </source>
</evidence>
<dbReference type="GO" id="GO:0016020">
    <property type="term" value="C:membrane"/>
    <property type="evidence" value="ECO:0007669"/>
    <property type="project" value="InterPro"/>
</dbReference>
<comment type="caution">
    <text evidence="12">The sequence shown here is derived from an EMBL/GenBank/DDBJ whole genome shotgun (WGS) entry which is preliminary data.</text>
</comment>
<sequence>MVVVGLGTMVGFLPAPSQRVQMTAPLVMACLVAATLWLRRRDQRAYERRLAQETAALAVAEDRLVIARELHDAVSGNLGAITVRCAVAQRLETTPDGLRSALSDVETASREATDALRRMLAVLRDERTPPTPGAVAAVSATSAGAAGASGGSGSQPGEGRAEGAAASLTEIVERARRAGVTVKVDAGTGTGAEAGTVSGAADSAETTNGESRGLSSLTGLSIPTSQTAARVVAEALANTARHAGPTSARVTLRPEPGLLRIAVVDDGPVPGWAPHPGAGQGLRGLQERLTALGGTLTAGPRTDAPGFATEAMLPTGAFGRTHG</sequence>
<feature type="compositionally biased region" description="Gly residues" evidence="9">
    <location>
        <begin position="147"/>
        <end position="156"/>
    </location>
</feature>
<keyword evidence="3" id="KW-0597">Phosphoprotein</keyword>
<dbReference type="SUPFAM" id="SSF55874">
    <property type="entry name" value="ATPase domain of HSP90 chaperone/DNA topoisomerase II/histidine kinase"/>
    <property type="match status" value="1"/>
</dbReference>
<comment type="catalytic activity">
    <reaction evidence="1">
        <text>ATP + protein L-histidine = ADP + protein N-phospho-L-histidine.</text>
        <dbReference type="EC" id="2.7.13.3"/>
    </reaction>
</comment>
<dbReference type="InterPro" id="IPR050482">
    <property type="entry name" value="Sensor_HK_TwoCompSys"/>
</dbReference>
<dbReference type="PATRIC" id="fig|1321818.3.peg.2353"/>
<keyword evidence="10" id="KW-0812">Transmembrane</keyword>
<keyword evidence="7" id="KW-0067">ATP-binding</keyword>
<feature type="region of interest" description="Disordered" evidence="9">
    <location>
        <begin position="144"/>
        <end position="165"/>
    </location>
</feature>
<evidence type="ECO:0000313" key="13">
    <source>
        <dbReference type="Proteomes" id="UP000016536"/>
    </source>
</evidence>
<keyword evidence="4" id="KW-0808">Transferase</keyword>
<dbReference type="InterPro" id="IPR011712">
    <property type="entry name" value="Sig_transdc_His_kin_sub3_dim/P"/>
</dbReference>
<dbReference type="EC" id="2.7.13.3" evidence="2"/>
<keyword evidence="10" id="KW-0472">Membrane</keyword>
<keyword evidence="6 12" id="KW-0418">Kinase</keyword>
<feature type="transmembrane region" description="Helical" evidence="10">
    <location>
        <begin position="20"/>
        <end position="38"/>
    </location>
</feature>
<organism evidence="12 13">
    <name type="scientific">Actinomyces johnsonii F0542</name>
    <dbReference type="NCBI Taxonomy" id="1321818"/>
    <lineage>
        <taxon>Bacteria</taxon>
        <taxon>Bacillati</taxon>
        <taxon>Actinomycetota</taxon>
        <taxon>Actinomycetes</taxon>
        <taxon>Actinomycetales</taxon>
        <taxon>Actinomycetaceae</taxon>
        <taxon>Actinomyces</taxon>
    </lineage>
</organism>
<evidence type="ECO:0000256" key="6">
    <source>
        <dbReference type="ARBA" id="ARBA00022777"/>
    </source>
</evidence>
<keyword evidence="5" id="KW-0547">Nucleotide-binding</keyword>
<feature type="domain" description="Signal transduction histidine kinase subgroup 3 dimerisation and phosphoacceptor" evidence="11">
    <location>
        <begin position="63"/>
        <end position="125"/>
    </location>
</feature>
<evidence type="ECO:0000256" key="5">
    <source>
        <dbReference type="ARBA" id="ARBA00022741"/>
    </source>
</evidence>
<keyword evidence="8" id="KW-0902">Two-component regulatory system</keyword>
<dbReference type="GO" id="GO:0000155">
    <property type="term" value="F:phosphorelay sensor kinase activity"/>
    <property type="evidence" value="ECO:0007669"/>
    <property type="project" value="InterPro"/>
</dbReference>
<evidence type="ECO:0000259" key="11">
    <source>
        <dbReference type="Pfam" id="PF07730"/>
    </source>
</evidence>
<evidence type="ECO:0000313" key="12">
    <source>
        <dbReference type="EMBL" id="ERH22172.1"/>
    </source>
</evidence>
<name>U1RUP4_9ACTO</name>
<gene>
    <name evidence="12" type="ORF">HMPREF1979_02832</name>
</gene>
<dbReference type="EMBL" id="AWSE01000207">
    <property type="protein sequence ID" value="ERH22172.1"/>
    <property type="molecule type" value="Genomic_DNA"/>
</dbReference>
<dbReference type="CDD" id="cd16917">
    <property type="entry name" value="HATPase_UhpB-NarQ-NarX-like"/>
    <property type="match status" value="1"/>
</dbReference>
<dbReference type="Pfam" id="PF07730">
    <property type="entry name" value="HisKA_3"/>
    <property type="match status" value="1"/>
</dbReference>
<proteinExistence type="predicted"/>
<keyword evidence="13" id="KW-1185">Reference proteome</keyword>
<dbReference type="HOGENOM" id="CLU_738956_0_0_11"/>
<dbReference type="AlphaFoldDB" id="U1RUP4"/>
<dbReference type="Gene3D" id="3.30.565.10">
    <property type="entry name" value="Histidine kinase-like ATPase, C-terminal domain"/>
    <property type="match status" value="1"/>
</dbReference>
<evidence type="ECO:0000256" key="9">
    <source>
        <dbReference type="SAM" id="MobiDB-lite"/>
    </source>
</evidence>
<dbReference type="GO" id="GO:0046983">
    <property type="term" value="F:protein dimerization activity"/>
    <property type="evidence" value="ECO:0007669"/>
    <property type="project" value="InterPro"/>
</dbReference>
<dbReference type="GO" id="GO:0005524">
    <property type="term" value="F:ATP binding"/>
    <property type="evidence" value="ECO:0007669"/>
    <property type="project" value="UniProtKB-KW"/>
</dbReference>
<dbReference type="PANTHER" id="PTHR24421">
    <property type="entry name" value="NITRATE/NITRITE SENSOR PROTEIN NARX-RELATED"/>
    <property type="match status" value="1"/>
</dbReference>
<evidence type="ECO:0000256" key="7">
    <source>
        <dbReference type="ARBA" id="ARBA00022840"/>
    </source>
</evidence>